<sequence>MTTNIAEVYNWVIRGLHGLPLVAIVEGMLYDVIDYYQKRHSAAVLHAATVGISYCYKIMVYMEEKVKKGQGLPIRAFGINKL</sequence>
<name>A0A0A9BTH1_ARUDO</name>
<proteinExistence type="predicted"/>
<accession>A0A0A9BTH1</accession>
<dbReference type="EMBL" id="GBRH01230541">
    <property type="protein sequence ID" value="JAD67354.1"/>
    <property type="molecule type" value="Transcribed_RNA"/>
</dbReference>
<reference evidence="1" key="2">
    <citation type="journal article" date="2015" name="Data Brief">
        <title>Shoot transcriptome of the giant reed, Arundo donax.</title>
        <authorList>
            <person name="Barrero R.A."/>
            <person name="Guerrero F.D."/>
            <person name="Moolhuijzen P."/>
            <person name="Goolsby J.A."/>
            <person name="Tidwell J."/>
            <person name="Bellgard S.E."/>
            <person name="Bellgard M.I."/>
        </authorList>
    </citation>
    <scope>NUCLEOTIDE SEQUENCE</scope>
    <source>
        <tissue evidence="1">Shoot tissue taken approximately 20 cm above the soil surface</tissue>
    </source>
</reference>
<reference evidence="1" key="1">
    <citation type="submission" date="2014-09" db="EMBL/GenBank/DDBJ databases">
        <authorList>
            <person name="Magalhaes I.L.F."/>
            <person name="Oliveira U."/>
            <person name="Santos F.R."/>
            <person name="Vidigal T.H.D.A."/>
            <person name="Brescovit A.D."/>
            <person name="Santos A.J."/>
        </authorList>
    </citation>
    <scope>NUCLEOTIDE SEQUENCE</scope>
    <source>
        <tissue evidence="1">Shoot tissue taken approximately 20 cm above the soil surface</tissue>
    </source>
</reference>
<organism evidence="1">
    <name type="scientific">Arundo donax</name>
    <name type="common">Giant reed</name>
    <name type="synonym">Donax arundinaceus</name>
    <dbReference type="NCBI Taxonomy" id="35708"/>
    <lineage>
        <taxon>Eukaryota</taxon>
        <taxon>Viridiplantae</taxon>
        <taxon>Streptophyta</taxon>
        <taxon>Embryophyta</taxon>
        <taxon>Tracheophyta</taxon>
        <taxon>Spermatophyta</taxon>
        <taxon>Magnoliopsida</taxon>
        <taxon>Liliopsida</taxon>
        <taxon>Poales</taxon>
        <taxon>Poaceae</taxon>
        <taxon>PACMAD clade</taxon>
        <taxon>Arundinoideae</taxon>
        <taxon>Arundineae</taxon>
        <taxon>Arundo</taxon>
    </lineage>
</organism>
<dbReference type="AlphaFoldDB" id="A0A0A9BTH1"/>
<evidence type="ECO:0000313" key="1">
    <source>
        <dbReference type="EMBL" id="JAD67354.1"/>
    </source>
</evidence>
<protein>
    <submittedName>
        <fullName evidence="1">Uncharacterized protein</fullName>
    </submittedName>
</protein>